<gene>
    <name evidence="2" type="ORF">SAMN02927900_05657</name>
</gene>
<dbReference type="AlphaFoldDB" id="A0A1G4TUS4"/>
<dbReference type="PANTHER" id="PTHR12526">
    <property type="entry name" value="GLYCOSYLTRANSFERASE"/>
    <property type="match status" value="1"/>
</dbReference>
<feature type="domain" description="Glycosyltransferase subfamily 4-like N-terminal" evidence="1">
    <location>
        <begin position="18"/>
        <end position="176"/>
    </location>
</feature>
<accession>A0A1G4TUS4</accession>
<dbReference type="GO" id="GO:0016757">
    <property type="term" value="F:glycosyltransferase activity"/>
    <property type="evidence" value="ECO:0007669"/>
    <property type="project" value="UniProtKB-ARBA"/>
</dbReference>
<dbReference type="RefSeq" id="WP_233426845.1">
    <property type="nucleotide sequence ID" value="NZ_FMTM01000013.1"/>
</dbReference>
<dbReference type="SUPFAM" id="SSF53756">
    <property type="entry name" value="UDP-Glycosyltransferase/glycogen phosphorylase"/>
    <property type="match status" value="1"/>
</dbReference>
<keyword evidence="2" id="KW-0808">Transferase</keyword>
<dbReference type="Gene3D" id="3.40.50.2000">
    <property type="entry name" value="Glycogen Phosphorylase B"/>
    <property type="match status" value="2"/>
</dbReference>
<dbReference type="InterPro" id="IPR028098">
    <property type="entry name" value="Glyco_trans_4-like_N"/>
</dbReference>
<evidence type="ECO:0000313" key="3">
    <source>
        <dbReference type="Proteomes" id="UP000199542"/>
    </source>
</evidence>
<dbReference type="EMBL" id="FMTM01000013">
    <property type="protein sequence ID" value="SCW85098.1"/>
    <property type="molecule type" value="Genomic_DNA"/>
</dbReference>
<protein>
    <submittedName>
        <fullName evidence="2">Glycosyltransferase involved in cell wall bisynthesis</fullName>
    </submittedName>
</protein>
<proteinExistence type="predicted"/>
<dbReference type="Pfam" id="PF13692">
    <property type="entry name" value="Glyco_trans_1_4"/>
    <property type="match status" value="1"/>
</dbReference>
<reference evidence="2 3" key="1">
    <citation type="submission" date="2016-10" db="EMBL/GenBank/DDBJ databases">
        <authorList>
            <person name="de Groot N.N."/>
        </authorList>
    </citation>
    <scope>NUCLEOTIDE SEQUENCE [LARGE SCALE GENOMIC DNA]</scope>
    <source>
        <strain evidence="2 3">CGMCC 1.3401</strain>
    </source>
</reference>
<evidence type="ECO:0000313" key="2">
    <source>
        <dbReference type="EMBL" id="SCW85098.1"/>
    </source>
</evidence>
<dbReference type="Proteomes" id="UP000199542">
    <property type="component" value="Unassembled WGS sequence"/>
</dbReference>
<evidence type="ECO:0000259" key="1">
    <source>
        <dbReference type="Pfam" id="PF13439"/>
    </source>
</evidence>
<organism evidence="2 3">
    <name type="scientific">Rhizobium mongolense subsp. loessense</name>
    <dbReference type="NCBI Taxonomy" id="158890"/>
    <lineage>
        <taxon>Bacteria</taxon>
        <taxon>Pseudomonadati</taxon>
        <taxon>Pseudomonadota</taxon>
        <taxon>Alphaproteobacteria</taxon>
        <taxon>Hyphomicrobiales</taxon>
        <taxon>Rhizobiaceae</taxon>
        <taxon>Rhizobium/Agrobacterium group</taxon>
        <taxon>Rhizobium</taxon>
    </lineage>
</organism>
<dbReference type="Pfam" id="PF13439">
    <property type="entry name" value="Glyco_transf_4"/>
    <property type="match status" value="1"/>
</dbReference>
<sequence>MAKADVMHIITNFTANAGAETMLARLLHASVDQRIVVVSLMGISERNLKISSNPRVEYVSLETTKLTSLAHASLKLAKLIRQERPPVVVCWMYHAMIVGTVAALLAHRSTPVIWNVRQSLDDWTSFTRSSRAAVTVAKWLSWHPEGFVFNSARALKMHAAAGYRTHNAVVIPNGFELPQSVTPQPRSAKRIGIAARFHPQKDYPTFFRAAARLLQTHQGLTFVAAGSGLSWSNPAVSQMILSAGLTRENVQLLGEVDDMAAFYRSIDILALSSRTEGFPNVLAEAMSYALPVVTTDVGDAASIIGDGGLAVPSQDPEALAAALRTLLDGGTARYAEYAAAARRRIEEEYDLGIIVRKYDYFLNQCKAAVERENNIAL</sequence>
<name>A0A1G4TUS4_9HYPH</name>